<dbReference type="PANTHER" id="PTHR47964">
    <property type="entry name" value="ATP-DEPENDENT DNA HELICASE HOMOLOG RECG, CHLOROPLASTIC"/>
    <property type="match status" value="1"/>
</dbReference>
<dbReference type="InterPro" id="IPR014001">
    <property type="entry name" value="Helicase_ATP-bd"/>
</dbReference>
<dbReference type="PROSITE" id="PS51194">
    <property type="entry name" value="HELICASE_CTER"/>
    <property type="match status" value="1"/>
</dbReference>
<dbReference type="EMBL" id="MFFS01000004">
    <property type="protein sequence ID" value="OGF23280.1"/>
    <property type="molecule type" value="Genomic_DNA"/>
</dbReference>
<dbReference type="PROSITE" id="PS51192">
    <property type="entry name" value="HELICASE_ATP_BIND_1"/>
    <property type="match status" value="1"/>
</dbReference>
<reference evidence="11 12" key="1">
    <citation type="journal article" date="2016" name="Nat. Commun.">
        <title>Thousands of microbial genomes shed light on interconnected biogeochemical processes in an aquifer system.</title>
        <authorList>
            <person name="Anantharaman K."/>
            <person name="Brown C.T."/>
            <person name="Hug L.A."/>
            <person name="Sharon I."/>
            <person name="Castelle C.J."/>
            <person name="Probst A.J."/>
            <person name="Thomas B.C."/>
            <person name="Singh A."/>
            <person name="Wilkins M.J."/>
            <person name="Karaoz U."/>
            <person name="Brodie E.L."/>
            <person name="Williams K.H."/>
            <person name="Hubbard S.S."/>
            <person name="Banfield J.F."/>
        </authorList>
    </citation>
    <scope>NUCLEOTIDE SEQUENCE [LARGE SCALE GENOMIC DNA]</scope>
</reference>
<evidence type="ECO:0000256" key="2">
    <source>
        <dbReference type="ARBA" id="ARBA00022763"/>
    </source>
</evidence>
<dbReference type="Pfam" id="PF00271">
    <property type="entry name" value="Helicase_C"/>
    <property type="match status" value="1"/>
</dbReference>
<dbReference type="InterPro" id="IPR047112">
    <property type="entry name" value="RecG/Mfd"/>
</dbReference>
<dbReference type="InterPro" id="IPR012340">
    <property type="entry name" value="NA-bd_OB-fold"/>
</dbReference>
<dbReference type="InterPro" id="IPR045562">
    <property type="entry name" value="RecG_dom3_C"/>
</dbReference>
<dbReference type="SMART" id="SM00487">
    <property type="entry name" value="DEXDc"/>
    <property type="match status" value="1"/>
</dbReference>
<keyword evidence="1" id="KW-0547">Nucleotide-binding</keyword>
<dbReference type="GO" id="GO:0016787">
    <property type="term" value="F:hydrolase activity"/>
    <property type="evidence" value="ECO:0007669"/>
    <property type="project" value="UniProtKB-KW"/>
</dbReference>
<evidence type="ECO:0000256" key="1">
    <source>
        <dbReference type="ARBA" id="ARBA00022741"/>
    </source>
</evidence>
<dbReference type="InterPro" id="IPR011545">
    <property type="entry name" value="DEAD/DEAH_box_helicase_dom"/>
</dbReference>
<dbReference type="SMART" id="SM00490">
    <property type="entry name" value="HELICc"/>
    <property type="match status" value="1"/>
</dbReference>
<comment type="caution">
    <text evidence="11">The sequence shown here is derived from an EMBL/GenBank/DDBJ whole genome shotgun (WGS) entry which is preliminary data.</text>
</comment>
<dbReference type="CDD" id="cd04488">
    <property type="entry name" value="RecG_wedge_OBF"/>
    <property type="match status" value="1"/>
</dbReference>
<dbReference type="InterPro" id="IPR033454">
    <property type="entry name" value="RecG_wedge"/>
</dbReference>
<dbReference type="Pfam" id="PF00270">
    <property type="entry name" value="DEAD"/>
    <property type="match status" value="2"/>
</dbReference>
<accession>A0A1F5S990</accession>
<keyword evidence="3" id="KW-0378">Hydrolase</keyword>
<dbReference type="NCBIfam" id="NF008168">
    <property type="entry name" value="PRK10917.2-2"/>
    <property type="match status" value="1"/>
</dbReference>
<dbReference type="SUPFAM" id="SSF52540">
    <property type="entry name" value="P-loop containing nucleoside triphosphate hydrolases"/>
    <property type="match status" value="2"/>
</dbReference>
<dbReference type="Gene3D" id="1.10.150.20">
    <property type="entry name" value="5' to 3' exonuclease, C-terminal subdomain"/>
    <property type="match status" value="1"/>
</dbReference>
<keyword evidence="2" id="KW-0227">DNA damage</keyword>
<proteinExistence type="predicted"/>
<gene>
    <name evidence="11" type="ORF">A2Y83_00170</name>
</gene>
<keyword evidence="6" id="KW-0238">DNA-binding</keyword>
<dbReference type="Gene3D" id="3.40.50.300">
    <property type="entry name" value="P-loop containing nucleotide triphosphate hydrolases"/>
    <property type="match status" value="2"/>
</dbReference>
<dbReference type="GO" id="GO:0003678">
    <property type="term" value="F:DNA helicase activity"/>
    <property type="evidence" value="ECO:0007669"/>
    <property type="project" value="TreeGrafter"/>
</dbReference>
<keyword evidence="7" id="KW-0234">DNA repair</keyword>
<dbReference type="GO" id="GO:0006281">
    <property type="term" value="P:DNA repair"/>
    <property type="evidence" value="ECO:0007669"/>
    <property type="project" value="UniProtKB-KW"/>
</dbReference>
<feature type="domain" description="Helicase ATP-binding" evidence="9">
    <location>
        <begin position="275"/>
        <end position="480"/>
    </location>
</feature>
<evidence type="ECO:0000313" key="11">
    <source>
        <dbReference type="EMBL" id="OGF23280.1"/>
    </source>
</evidence>
<dbReference type="PANTHER" id="PTHR47964:SF1">
    <property type="entry name" value="ATP-DEPENDENT DNA HELICASE HOMOLOG RECG, CHLOROPLASTIC"/>
    <property type="match status" value="1"/>
</dbReference>
<evidence type="ECO:0000256" key="7">
    <source>
        <dbReference type="ARBA" id="ARBA00023204"/>
    </source>
</evidence>
<dbReference type="GO" id="GO:0003677">
    <property type="term" value="F:DNA binding"/>
    <property type="evidence" value="ECO:0007669"/>
    <property type="project" value="UniProtKB-KW"/>
</dbReference>
<dbReference type="GO" id="GO:0005524">
    <property type="term" value="F:ATP binding"/>
    <property type="evidence" value="ECO:0007669"/>
    <property type="project" value="UniProtKB-KW"/>
</dbReference>
<name>A0A1F5S990_9BACT</name>
<dbReference type="STRING" id="1797985.A2Y83_00170"/>
<evidence type="ECO:0000259" key="10">
    <source>
        <dbReference type="PROSITE" id="PS51194"/>
    </source>
</evidence>
<dbReference type="Proteomes" id="UP000178323">
    <property type="component" value="Unassembled WGS sequence"/>
</dbReference>
<dbReference type="SUPFAM" id="SSF50249">
    <property type="entry name" value="Nucleic acid-binding proteins"/>
    <property type="match status" value="1"/>
</dbReference>
<evidence type="ECO:0000256" key="3">
    <source>
        <dbReference type="ARBA" id="ARBA00022801"/>
    </source>
</evidence>
<sequence length="725" mass="81248">MFSLSTPVKDLSKIGQATASRLKKLGIETVEDLVFYFPFRYDDFSQVLKISGLKPGLRASVEGRIDLIQNKRSPVKRKIITEAMITDDSGTIKAVWFNQPFLTKSLRIGDKVFLAGRVDYDFHGIQMTSPSYEKLGYQKETIHTARLVPVYSITENLTQKQIRTLIKIALDMAGEIEEYLPDEILGKYSFLAIREALNEIHFPSSNEKMRESKRRLKFDELFLLQLEAQILRYNLRQKKSPLIEFKAHEVVEFVKSLPFKLTDAQRKAAWEILKDLRETRPMNRLLEGDVGSGKTVVAAISMYNAALNGYQAVMMAPTEILARQHFNGLSKLFSGFGISAGLLTRTALEISAKGGSASGGRNCLSAKASAQAGKLEISLSDKSAMIKGKIKKAKIIEMINNGDIDIVIGTHALLQEKVEFKNLALAIIDEQHRFGVEQRKMLREKSGDPLTMPHFLSMTATPIPRSLALTVYGDLDLSILDEMPVGRKKIITKVVAPQNRGKAYDFIKKQIEQGRQSFVICPLIDPSDKMGFKSVTEEYKKLDKEIFKDISIGMLHGKMKSKEKEDVMARFLSLDIKILVSTAVVEVGVDVPNASVMMIEGADHFGLAQLHQFRGRVGRSEHQSYCLLFAESSGQNSYERLAALEQSNNGFELAEKDLEFRGPGQVYGVEQSGIPDLKIATLSDYGIIKEAKQEAEKLMEIDSSLDKWPALKEKVARVVDRVHLE</sequence>
<evidence type="ECO:0000256" key="4">
    <source>
        <dbReference type="ARBA" id="ARBA00022806"/>
    </source>
</evidence>
<organism evidence="11 12">
    <name type="scientific">Candidatus Falkowbacteria bacterium RBG_13_39_14</name>
    <dbReference type="NCBI Taxonomy" id="1797985"/>
    <lineage>
        <taxon>Bacteria</taxon>
        <taxon>Candidatus Falkowiibacteriota</taxon>
    </lineage>
</organism>
<protein>
    <recommendedName>
        <fullName evidence="8">Probable DNA 3'-5' helicase RecG</fullName>
    </recommendedName>
</protein>
<dbReference type="InterPro" id="IPR027417">
    <property type="entry name" value="P-loop_NTPase"/>
</dbReference>
<evidence type="ECO:0000256" key="8">
    <source>
        <dbReference type="ARBA" id="ARBA00049819"/>
    </source>
</evidence>
<evidence type="ECO:0000256" key="5">
    <source>
        <dbReference type="ARBA" id="ARBA00022840"/>
    </source>
</evidence>
<evidence type="ECO:0000259" key="9">
    <source>
        <dbReference type="PROSITE" id="PS51192"/>
    </source>
</evidence>
<keyword evidence="5" id="KW-0067">ATP-binding</keyword>
<keyword evidence="4 11" id="KW-0347">Helicase</keyword>
<evidence type="ECO:0000256" key="6">
    <source>
        <dbReference type="ARBA" id="ARBA00023125"/>
    </source>
</evidence>
<dbReference type="Pfam" id="PF19833">
    <property type="entry name" value="RecG_dom3_C"/>
    <property type="match status" value="1"/>
</dbReference>
<dbReference type="Pfam" id="PF17191">
    <property type="entry name" value="RecG_wedge"/>
    <property type="match status" value="1"/>
</dbReference>
<dbReference type="Gene3D" id="2.40.50.140">
    <property type="entry name" value="Nucleic acid-binding proteins"/>
    <property type="match status" value="1"/>
</dbReference>
<dbReference type="CDD" id="cd17992">
    <property type="entry name" value="DEXHc_RecG"/>
    <property type="match status" value="1"/>
</dbReference>
<feature type="domain" description="Helicase C-terminal" evidence="10">
    <location>
        <begin position="499"/>
        <end position="659"/>
    </location>
</feature>
<evidence type="ECO:0000313" key="12">
    <source>
        <dbReference type="Proteomes" id="UP000178323"/>
    </source>
</evidence>
<dbReference type="InterPro" id="IPR001650">
    <property type="entry name" value="Helicase_C-like"/>
</dbReference>
<dbReference type="AlphaFoldDB" id="A0A1F5S990"/>